<dbReference type="Gene3D" id="1.10.357.10">
    <property type="entry name" value="Tetracycline Repressor, domain 2"/>
    <property type="match status" value="1"/>
</dbReference>
<sequence>MIRATAARTAPIRHGRFDRLPDGHGTGTARQGHGTDTGARGQMKAEAGTVGGGGTATPPLTERQEARRRRILHASAQLASRGGFDAVQMREVAEEAGVALGTLYRYFPSKVHLLVATMQDQLSHLHTTLRKRPPAATGSAERVAETLMRAFRALQREPHLADAMVRALTFADRSVSPEVDTVSRQTTAIILDAMGLNAPDDRPTPEQLSAVRVIEHTWHSALITWLSGRASIAQVKIDIETVCRLIDLTSTEE</sequence>
<dbReference type="AlphaFoldDB" id="A0A7X0HCC4"/>
<proteinExistence type="predicted"/>
<evidence type="ECO:0000313" key="5">
    <source>
        <dbReference type="EMBL" id="MBB6433939.1"/>
    </source>
</evidence>
<dbReference type="InterPro" id="IPR009057">
    <property type="entry name" value="Homeodomain-like_sf"/>
</dbReference>
<evidence type="ECO:0000256" key="2">
    <source>
        <dbReference type="PROSITE-ProRule" id="PRU00335"/>
    </source>
</evidence>
<dbReference type="InterPro" id="IPR041642">
    <property type="entry name" value="KstR_C"/>
</dbReference>
<reference evidence="5 6" key="1">
    <citation type="submission" date="2020-08" db="EMBL/GenBank/DDBJ databases">
        <title>Genomic Encyclopedia of Type Strains, Phase IV (KMG-IV): sequencing the most valuable type-strain genomes for metagenomic binning, comparative biology and taxonomic classification.</title>
        <authorList>
            <person name="Goeker M."/>
        </authorList>
    </citation>
    <scope>NUCLEOTIDE SEQUENCE [LARGE SCALE GENOMIC DNA]</scope>
    <source>
        <strain evidence="5 6">DSM 40141</strain>
    </source>
</reference>
<evidence type="ECO:0000256" key="1">
    <source>
        <dbReference type="ARBA" id="ARBA00023125"/>
    </source>
</evidence>
<dbReference type="GO" id="GO:0003700">
    <property type="term" value="F:DNA-binding transcription factor activity"/>
    <property type="evidence" value="ECO:0007669"/>
    <property type="project" value="TreeGrafter"/>
</dbReference>
<feature type="region of interest" description="Disordered" evidence="3">
    <location>
        <begin position="1"/>
        <end position="60"/>
    </location>
</feature>
<gene>
    <name evidence="5" type="ORF">HNQ79_000377</name>
</gene>
<dbReference type="GO" id="GO:0000976">
    <property type="term" value="F:transcription cis-regulatory region binding"/>
    <property type="evidence" value="ECO:0007669"/>
    <property type="project" value="TreeGrafter"/>
</dbReference>
<dbReference type="Proteomes" id="UP000540423">
    <property type="component" value="Unassembled WGS sequence"/>
</dbReference>
<comment type="caution">
    <text evidence="5">The sequence shown here is derived from an EMBL/GenBank/DDBJ whole genome shotgun (WGS) entry which is preliminary data.</text>
</comment>
<dbReference type="Pfam" id="PF17925">
    <property type="entry name" value="TetR_C_20"/>
    <property type="match status" value="1"/>
</dbReference>
<dbReference type="PANTHER" id="PTHR30055:SF242">
    <property type="entry name" value="HTH-TYPE TRANSCRIPTIONAL REPRESSOR KSTR"/>
    <property type="match status" value="1"/>
</dbReference>
<dbReference type="PANTHER" id="PTHR30055">
    <property type="entry name" value="HTH-TYPE TRANSCRIPTIONAL REGULATOR RUTR"/>
    <property type="match status" value="1"/>
</dbReference>
<dbReference type="InterPro" id="IPR001647">
    <property type="entry name" value="HTH_TetR"/>
</dbReference>
<dbReference type="PROSITE" id="PS50977">
    <property type="entry name" value="HTH_TETR_2"/>
    <property type="match status" value="1"/>
</dbReference>
<evidence type="ECO:0000313" key="6">
    <source>
        <dbReference type="Proteomes" id="UP000540423"/>
    </source>
</evidence>
<dbReference type="PRINTS" id="PR00455">
    <property type="entry name" value="HTHTETR"/>
</dbReference>
<dbReference type="EMBL" id="JACHEM010000001">
    <property type="protein sequence ID" value="MBB6433939.1"/>
    <property type="molecule type" value="Genomic_DNA"/>
</dbReference>
<evidence type="ECO:0000259" key="4">
    <source>
        <dbReference type="PROSITE" id="PS50977"/>
    </source>
</evidence>
<dbReference type="InterPro" id="IPR050109">
    <property type="entry name" value="HTH-type_TetR-like_transc_reg"/>
</dbReference>
<accession>A0A7X0HCC4</accession>
<organism evidence="5 6">
    <name type="scientific">Streptomyces candidus</name>
    <dbReference type="NCBI Taxonomy" id="67283"/>
    <lineage>
        <taxon>Bacteria</taxon>
        <taxon>Bacillati</taxon>
        <taxon>Actinomycetota</taxon>
        <taxon>Actinomycetes</taxon>
        <taxon>Kitasatosporales</taxon>
        <taxon>Streptomycetaceae</taxon>
        <taxon>Streptomyces</taxon>
    </lineage>
</organism>
<feature type="compositionally biased region" description="Low complexity" evidence="3">
    <location>
        <begin position="1"/>
        <end position="10"/>
    </location>
</feature>
<keyword evidence="6" id="KW-1185">Reference proteome</keyword>
<protein>
    <submittedName>
        <fullName evidence="5">AcrR family transcriptional regulator</fullName>
    </submittedName>
</protein>
<dbReference type="Pfam" id="PF00440">
    <property type="entry name" value="TetR_N"/>
    <property type="match status" value="1"/>
</dbReference>
<keyword evidence="1 2" id="KW-0238">DNA-binding</keyword>
<feature type="DNA-binding region" description="H-T-H motif" evidence="2">
    <location>
        <begin position="88"/>
        <end position="107"/>
    </location>
</feature>
<name>A0A7X0HCC4_9ACTN</name>
<evidence type="ECO:0000256" key="3">
    <source>
        <dbReference type="SAM" id="MobiDB-lite"/>
    </source>
</evidence>
<feature type="domain" description="HTH tetR-type" evidence="4">
    <location>
        <begin position="65"/>
        <end position="125"/>
    </location>
</feature>
<dbReference type="SUPFAM" id="SSF46689">
    <property type="entry name" value="Homeodomain-like"/>
    <property type="match status" value="1"/>
</dbReference>